<keyword evidence="2" id="KW-1185">Reference proteome</keyword>
<dbReference type="Proteomes" id="UP001172680">
    <property type="component" value="Unassembled WGS sequence"/>
</dbReference>
<reference evidence="1" key="1">
    <citation type="submission" date="2022-10" db="EMBL/GenBank/DDBJ databases">
        <title>Culturing micro-colonial fungi from biological soil crusts in the Mojave desert and describing Neophaeococcomyces mojavensis, and introducing the new genera and species Taxawa tesnikishii.</title>
        <authorList>
            <person name="Kurbessoian T."/>
            <person name="Stajich J.E."/>
        </authorList>
    </citation>
    <scope>NUCLEOTIDE SEQUENCE</scope>
    <source>
        <strain evidence="1">JES_115</strain>
    </source>
</reference>
<gene>
    <name evidence="1" type="ORF">H2199_005888</name>
</gene>
<protein>
    <submittedName>
        <fullName evidence="1">Uncharacterized protein</fullName>
    </submittedName>
</protein>
<evidence type="ECO:0000313" key="2">
    <source>
        <dbReference type="Proteomes" id="UP001172680"/>
    </source>
</evidence>
<proteinExistence type="predicted"/>
<evidence type="ECO:0000313" key="1">
    <source>
        <dbReference type="EMBL" id="KAJ9640349.1"/>
    </source>
</evidence>
<accession>A0ACC2YYF2</accession>
<name>A0ACC2YYF2_9PEZI</name>
<sequence length="400" mass="42184">MSPSSSSKNGPITPRIIIHGGAGNISRSNLPPASWHAYRTSLLQVLHSASQALSQPGATALDVAVLAVALLEDNPLFNAGKGAVFTRAGTNELEASIMVSNGYRKRGVGCMMLRRVKNPIKLAREMLVRGEEEGGGGGQGHCQLSGEYVEGLAREAPNGDPSWDGKEYLPQGTVGAVVLDSFGTVCVATSTGGMTNKLPGRIGDTPTLGTGFWAEEWFEEPAPSLPSIRMEYLAQGRHTPDPAAGLSVTDDLRAILLQCLPLNRSAPYTALPALPTGYMEEEKPAKPHRIRHAVAISGTGNGDSFLKTAACRTAAAMSRFTLPNLSLASSVKRVAGSGGELQLSAGDRWGSTGEGEGGIIGVEVVGTEGKVVSDFNCGGMFRAWVDEEGRQRCMVFKEEY</sequence>
<comment type="caution">
    <text evidence="1">The sequence shown here is derived from an EMBL/GenBank/DDBJ whole genome shotgun (WGS) entry which is preliminary data.</text>
</comment>
<dbReference type="EMBL" id="JAPDRP010000017">
    <property type="protein sequence ID" value="KAJ9640349.1"/>
    <property type="molecule type" value="Genomic_DNA"/>
</dbReference>
<organism evidence="1 2">
    <name type="scientific">Coniosporium tulheliwenetii</name>
    <dbReference type="NCBI Taxonomy" id="3383036"/>
    <lineage>
        <taxon>Eukaryota</taxon>
        <taxon>Fungi</taxon>
        <taxon>Dikarya</taxon>
        <taxon>Ascomycota</taxon>
        <taxon>Pezizomycotina</taxon>
        <taxon>Dothideomycetes</taxon>
        <taxon>Dothideomycetes incertae sedis</taxon>
        <taxon>Coniosporium</taxon>
    </lineage>
</organism>